<dbReference type="SUPFAM" id="SSF90123">
    <property type="entry name" value="ABC transporter transmembrane region"/>
    <property type="match status" value="1"/>
</dbReference>
<dbReference type="EMBL" id="PVWO01000189">
    <property type="protein sequence ID" value="PSB55397.1"/>
    <property type="molecule type" value="Genomic_DNA"/>
</dbReference>
<name>A0A2T1GD52_9CYAN</name>
<evidence type="ECO:0000256" key="1">
    <source>
        <dbReference type="ARBA" id="ARBA00004651"/>
    </source>
</evidence>
<dbReference type="InterPro" id="IPR003439">
    <property type="entry name" value="ABC_transporter-like_ATP-bd"/>
</dbReference>
<dbReference type="InterPro" id="IPR027417">
    <property type="entry name" value="P-loop_NTPase"/>
</dbReference>
<keyword evidence="4 9" id="KW-0812">Transmembrane</keyword>
<dbReference type="InterPro" id="IPR003593">
    <property type="entry name" value="AAA+_ATPase"/>
</dbReference>
<organism evidence="12 13">
    <name type="scientific">Chamaesiphon polymorphus CCALA 037</name>
    <dbReference type="NCBI Taxonomy" id="2107692"/>
    <lineage>
        <taxon>Bacteria</taxon>
        <taxon>Bacillati</taxon>
        <taxon>Cyanobacteriota</taxon>
        <taxon>Cyanophyceae</taxon>
        <taxon>Gomontiellales</taxon>
        <taxon>Chamaesiphonaceae</taxon>
        <taxon>Chamaesiphon</taxon>
    </lineage>
</organism>
<comment type="caution">
    <text evidence="12">The sequence shown here is derived from an EMBL/GenBank/DDBJ whole genome shotgun (WGS) entry which is preliminary data.</text>
</comment>
<dbReference type="InterPro" id="IPR036640">
    <property type="entry name" value="ABC1_TM_sf"/>
</dbReference>
<evidence type="ECO:0000256" key="3">
    <source>
        <dbReference type="ARBA" id="ARBA00022475"/>
    </source>
</evidence>
<feature type="domain" description="ABC transmembrane type-1" evidence="11">
    <location>
        <begin position="26"/>
        <end position="317"/>
    </location>
</feature>
<dbReference type="Gene3D" id="3.40.50.300">
    <property type="entry name" value="P-loop containing nucleotide triphosphate hydrolases"/>
    <property type="match status" value="1"/>
</dbReference>
<dbReference type="PROSITE" id="PS50929">
    <property type="entry name" value="ABC_TM1F"/>
    <property type="match status" value="1"/>
</dbReference>
<dbReference type="GO" id="GO:0016887">
    <property type="term" value="F:ATP hydrolysis activity"/>
    <property type="evidence" value="ECO:0007669"/>
    <property type="project" value="InterPro"/>
</dbReference>
<dbReference type="OrthoDB" id="9762790at2"/>
<evidence type="ECO:0000313" key="13">
    <source>
        <dbReference type="Proteomes" id="UP000238937"/>
    </source>
</evidence>
<feature type="domain" description="ABC transporter" evidence="10">
    <location>
        <begin position="352"/>
        <end position="592"/>
    </location>
</feature>
<proteinExistence type="predicted"/>
<evidence type="ECO:0000256" key="6">
    <source>
        <dbReference type="ARBA" id="ARBA00022840"/>
    </source>
</evidence>
<keyword evidence="8 9" id="KW-0472">Membrane</keyword>
<dbReference type="SMART" id="SM00382">
    <property type="entry name" value="AAA"/>
    <property type="match status" value="1"/>
</dbReference>
<dbReference type="AlphaFoldDB" id="A0A2T1GD52"/>
<accession>A0A2T1GD52</accession>
<evidence type="ECO:0000259" key="11">
    <source>
        <dbReference type="PROSITE" id="PS50929"/>
    </source>
</evidence>
<dbReference type="GO" id="GO:0015421">
    <property type="term" value="F:ABC-type oligopeptide transporter activity"/>
    <property type="evidence" value="ECO:0007669"/>
    <property type="project" value="TreeGrafter"/>
</dbReference>
<dbReference type="FunFam" id="3.40.50.300:FF:000221">
    <property type="entry name" value="Multidrug ABC transporter ATP-binding protein"/>
    <property type="match status" value="1"/>
</dbReference>
<dbReference type="Proteomes" id="UP000238937">
    <property type="component" value="Unassembled WGS sequence"/>
</dbReference>
<dbReference type="PANTHER" id="PTHR43394">
    <property type="entry name" value="ATP-DEPENDENT PERMEASE MDL1, MITOCHONDRIAL"/>
    <property type="match status" value="1"/>
</dbReference>
<keyword evidence="7 9" id="KW-1133">Transmembrane helix</keyword>
<feature type="transmembrane region" description="Helical" evidence="9">
    <location>
        <begin position="24"/>
        <end position="45"/>
    </location>
</feature>
<gene>
    <name evidence="12" type="ORF">C7B77_15150</name>
</gene>
<dbReference type="Pfam" id="PF00005">
    <property type="entry name" value="ABC_tran"/>
    <property type="match status" value="1"/>
</dbReference>
<dbReference type="InterPro" id="IPR011527">
    <property type="entry name" value="ABC1_TM_dom"/>
</dbReference>
<dbReference type="SUPFAM" id="SSF52540">
    <property type="entry name" value="P-loop containing nucleoside triphosphate hydrolases"/>
    <property type="match status" value="1"/>
</dbReference>
<protein>
    <submittedName>
        <fullName evidence="12">ABC transporter ATP-binding protein</fullName>
    </submittedName>
</protein>
<evidence type="ECO:0000256" key="4">
    <source>
        <dbReference type="ARBA" id="ARBA00022692"/>
    </source>
</evidence>
<comment type="subcellular location">
    <subcellularLocation>
        <location evidence="1">Cell membrane</location>
        <topology evidence="1">Multi-pass membrane protein</topology>
    </subcellularLocation>
</comment>
<dbReference type="GO" id="GO:0005886">
    <property type="term" value="C:plasma membrane"/>
    <property type="evidence" value="ECO:0007669"/>
    <property type="project" value="UniProtKB-SubCell"/>
</dbReference>
<dbReference type="Gene3D" id="1.20.1560.10">
    <property type="entry name" value="ABC transporter type 1, transmembrane domain"/>
    <property type="match status" value="1"/>
</dbReference>
<keyword evidence="2" id="KW-0813">Transport</keyword>
<evidence type="ECO:0000256" key="5">
    <source>
        <dbReference type="ARBA" id="ARBA00022741"/>
    </source>
</evidence>
<keyword evidence="5" id="KW-0547">Nucleotide-binding</keyword>
<dbReference type="PROSITE" id="PS50893">
    <property type="entry name" value="ABC_TRANSPORTER_2"/>
    <property type="match status" value="1"/>
</dbReference>
<dbReference type="GO" id="GO:0005524">
    <property type="term" value="F:ATP binding"/>
    <property type="evidence" value="ECO:0007669"/>
    <property type="project" value="UniProtKB-KW"/>
</dbReference>
<evidence type="ECO:0000256" key="8">
    <source>
        <dbReference type="ARBA" id="ARBA00023136"/>
    </source>
</evidence>
<reference evidence="12 13" key="1">
    <citation type="submission" date="2018-03" db="EMBL/GenBank/DDBJ databases">
        <title>The ancient ancestry and fast evolution of plastids.</title>
        <authorList>
            <person name="Moore K.R."/>
            <person name="Magnabosco C."/>
            <person name="Momper L."/>
            <person name="Gold D.A."/>
            <person name="Bosak T."/>
            <person name="Fournier G.P."/>
        </authorList>
    </citation>
    <scope>NUCLEOTIDE SEQUENCE [LARGE SCALE GENOMIC DNA]</scope>
    <source>
        <strain evidence="12 13">CCALA 037</strain>
    </source>
</reference>
<dbReference type="InterPro" id="IPR039421">
    <property type="entry name" value="Type_1_exporter"/>
</dbReference>
<evidence type="ECO:0000256" key="9">
    <source>
        <dbReference type="SAM" id="Phobius"/>
    </source>
</evidence>
<evidence type="ECO:0000259" key="10">
    <source>
        <dbReference type="PROSITE" id="PS50893"/>
    </source>
</evidence>
<dbReference type="PANTHER" id="PTHR43394:SF1">
    <property type="entry name" value="ATP-BINDING CASSETTE SUB-FAMILY B MEMBER 10, MITOCHONDRIAL"/>
    <property type="match status" value="1"/>
</dbReference>
<evidence type="ECO:0000256" key="7">
    <source>
        <dbReference type="ARBA" id="ARBA00022989"/>
    </source>
</evidence>
<evidence type="ECO:0000256" key="2">
    <source>
        <dbReference type="ARBA" id="ARBA00022448"/>
    </source>
</evidence>
<keyword evidence="6 12" id="KW-0067">ATP-binding</keyword>
<evidence type="ECO:0000313" key="12">
    <source>
        <dbReference type="EMBL" id="PSB55397.1"/>
    </source>
</evidence>
<keyword evidence="13" id="KW-1185">Reference proteome</keyword>
<keyword evidence="3" id="KW-1003">Cell membrane</keyword>
<sequence length="599" mass="67145">MILKSLVVNLQRALHLVWHSSPRWTVVSLGLLLFQGFLPLGQLYLMKQLIDTLTLGVKSGFDASTWQTALIWIGGVGVLTLASDTCNALNNLTQTIQTQAISDRVHSLLHHKSIEVDLQFYENTDYYNTLHRAQEQAPYRPQMVLYSLLQVGQSSLSLLGILVLLTGLHWLVPLVLLLAILPGVAIRFKYTGKAYLRISSWTESERQADYLHTLVTTEPYAKEIRLFALGSLFHQWFQGLRTKIRQEKVHLATQQSAIDLITNGSATLAVCIASGITAYQMIQGAVTLGGFVMYYQAFQRGQGFLRDLLSNSIGLYENSLFLQDFYQFLDIQPLIVAPVAPKPLPAVWQQGICLENVSFNYAHSQRSVLKNINLKINAGEVIAIVGANGAGKTTLIKLLCRLYDPTEGTISIDGVDLRHYAPTDIQRQISVLFQDYIQYQLTVQENIWLGNIEAPPSTEAIWDAARAAGADPTIERLPQGLDTRLGNWFEQGEELSIGQWQKIALARAFMRDAQLVILDEPTSALDPQAEAEVFDRFRQLVRGRTAIVISHRLSTIKMVDRILVLSNGELVECGSHDRLMEQNGLYARLFNTQAQHYQV</sequence>